<dbReference type="InterPro" id="IPR024990">
    <property type="entry name" value="Apc1"/>
</dbReference>
<feature type="compositionally biased region" description="Polar residues" evidence="6">
    <location>
        <begin position="470"/>
        <end position="479"/>
    </location>
</feature>
<dbReference type="GO" id="GO:0031145">
    <property type="term" value="P:anaphase-promoting complex-dependent catabolic process"/>
    <property type="evidence" value="ECO:0007669"/>
    <property type="project" value="TreeGrafter"/>
</dbReference>
<name>A0A6G1FRL4_9PEZI</name>
<evidence type="ECO:0000313" key="11">
    <source>
        <dbReference type="RefSeq" id="XP_033529997.1"/>
    </source>
</evidence>
<dbReference type="EMBL" id="ML975185">
    <property type="protein sequence ID" value="KAF1808366.1"/>
    <property type="molecule type" value="Genomic_DNA"/>
</dbReference>
<evidence type="ECO:0000256" key="2">
    <source>
        <dbReference type="ARBA" id="ARBA00022618"/>
    </source>
</evidence>
<feature type="region of interest" description="Disordered" evidence="6">
    <location>
        <begin position="429"/>
        <end position="449"/>
    </location>
</feature>
<dbReference type="InterPro" id="IPR049255">
    <property type="entry name" value="Apc1_N"/>
</dbReference>
<feature type="compositionally biased region" description="Polar residues" evidence="6">
    <location>
        <begin position="120"/>
        <end position="138"/>
    </location>
</feature>
<feature type="region of interest" description="Disordered" evidence="6">
    <location>
        <begin position="347"/>
        <end position="387"/>
    </location>
</feature>
<evidence type="ECO:0000259" key="8">
    <source>
        <dbReference type="Pfam" id="PF21282"/>
    </source>
</evidence>
<dbReference type="GO" id="GO:0005680">
    <property type="term" value="C:anaphase-promoting complex"/>
    <property type="evidence" value="ECO:0007669"/>
    <property type="project" value="InterPro"/>
</dbReference>
<dbReference type="RefSeq" id="XP_033529997.1">
    <property type="nucleotide sequence ID" value="XM_033677794.1"/>
</dbReference>
<dbReference type="OrthoDB" id="26401at2759"/>
<dbReference type="InterPro" id="IPR011989">
    <property type="entry name" value="ARM-like"/>
</dbReference>
<dbReference type="GO" id="GO:0007091">
    <property type="term" value="P:metaphase/anaphase transition of mitotic cell cycle"/>
    <property type="evidence" value="ECO:0007669"/>
    <property type="project" value="TreeGrafter"/>
</dbReference>
<sequence>MASVCSLGVRTPCGLPYMVAEGILPADPVPEDYQWLTYNENGHEELGEEEILHTANCVVYSRGGFVRKVFSFAVEQQEIRQVLLTWFPVELNVTQNTLERCPSVQEMKEDVPSHSAPESLLQSRPANQTSQIDSPRTQVSSRSRALVVLLKLQAHVFYLSGPSHVINLPFEVDKAFPALRGLILQRRLPRSTEAATPRVPIVPPNSFLSSFSLTQPHSSPSFSDNLPLGSAAALLSKLSKSSRQPTTDDLPRHFTLTDPLTEVGLIVSSPHDPPAYGLASSLSSTRSNALQFETLEKSESILYVSQEDDLGDMSLAGSTPVTLVVTANYERRSFTIWFGSYVEPQTTSKLNSKDSPLASGSKSRRRSSLATTPGTVTPSMRSRDGRESFGATARYKGAAASFQQSMKQFKNQKNQKGKQNEEEILASQLDPDFNPGQQPVRQSRRVSSLLSRTDLSTSFDRSAFQDMATGHSTSVSGAPTTGRRGHSFGNHPERTSFGGTARLRARASTPGSFSRLSIGPSNEEMSAETNIFDDNDFDEPNEETNDLRRSDFDVLGSQSPLDGLLKEFVMNKCKEVAMDAPGEFSSWTSSDIEKLEPKVFTELTSRPSSGSSHWSSKVLVHVVYKAREAQHIEVTIALSSYEALPSSSQGAGASYPHSLRFKATDLRYFKEGIDGSQFRDGNLIQAMSLLHGESGQQCLSLRSLWTPLPPLKFPIGKMRIHSPYSIADNPLSSPRKEGQRRYFDSVGPIVKFGQRSGNGNIDLIDSSGRCHRVQIRLRLQSAFVSRCVEVCEYVLPKHAFESFLQIIWHQTLLSAVHHSEWSRFLTALFAIVLVSDDRRGGILSRPSGSRSSARQDLSKALTDNWESMIRAEGGAGQHVRHTNPSWSWSDDVSRTTTSLPKVHKKGSHSAPDLSIVSCIQAARQFWKSEYGHSVVKSLKVHKLAISTVDVSRILVALHLFREETKLDIITEHNEAVVFDLAPALAQLGQWLGWDLWNGSRNGFYDLDSARVGQCAIEMTSFQTRIDPHHSLQHPPSIFQWLQQPNGDRRPFLTLDSAIKLERSNRFPLTYSKSYTDRFLSRVTPRTITLRDYFDKSHQDSSSADRVTSMVACGITARMMESFPESVRAFLQEAVVKCRADPPTTWNSTLLNFVGREDLIHLLNRDTDYESPPQPSGGLSIREFPSRDLRSVCQGADAQEIMHSNPETDKYTVSRLIFNEDRRLAEAAKLLEPLRVPVAECHPEPAWTESEILDAQKGVVQWVMVRTFSLSPGQAMVGFDSKSPLLTEKFNIHGYNTSCIMRPMNNTVNADRALFTEEKYGWAWFHSGVSAGLSISKKAEGIDTSWIVFNKPADLNNRHAGLLLGLGLNGHLKSIAKWLSFKYLTPKHTMTSIGLLLGLSASYIGTMDSLITRLLSVHITRMLPLGAAELNLSHHTQTAGLMGIGLLYYQTQHRRMSEVMLSEIERIDQEEGPGSPDDLHDESYRLAAGFALGFINLGKGRDLRGLHDMRVIERLLSVAVGPRPIDLVHVLDRATAAATIAIALIYMKTHNEPIAHKIDIPDTIPQFDYIRPDILLLRTVAKQLIMWNNIRADVRWIKANLPKEHANDILLEFRALKSQQIPFYNIMAGLLWSISLRFAGSGDSSVRDFLLAYLDQFIRLCQLPAPHYDAKLARTTVRTCQDLLAVSCATVMAGTGDLHVFRRLRLLHGRVSPDVPYGSHLAIHMALGLLFVGRGTYTISTSPLSIASLICAFYPIFPSDVTDNKAHLQAFRHLWVLAAAPRCLVVRDIETRKAIPVGIRVTLLTGEELSISSPCLLPDVDSMSSVRTDSTDFWPITLDFANNLRLRSAFRITQTIYVRRRPVGAAQESTFAGALAALTDLQSSRTVRAMWDWIFELPSLVALCPGSRTLAASLVLPRDVGGIGDLATRGNVLDHVMVLKRMTESSVARELWDIRGVLKWAEMVLADQQSGGRLAWLGKEVIEEIRARVWLRGMALGGIRA</sequence>
<feature type="region of interest" description="Disordered" evidence="6">
    <location>
        <begin position="469"/>
        <end position="524"/>
    </location>
</feature>
<feature type="region of interest" description="Disordered" evidence="6">
    <location>
        <begin position="107"/>
        <end position="138"/>
    </location>
</feature>
<evidence type="ECO:0000313" key="10">
    <source>
        <dbReference type="Proteomes" id="UP000504638"/>
    </source>
</evidence>
<feature type="domain" description="Anaphase-promoting complex subunit 1 N-terminal" evidence="7">
    <location>
        <begin position="30"/>
        <end position="827"/>
    </location>
</feature>
<keyword evidence="5" id="KW-0131">Cell cycle</keyword>
<dbReference type="Proteomes" id="UP000504638">
    <property type="component" value="Unplaced"/>
</dbReference>
<reference evidence="11" key="2">
    <citation type="submission" date="2020-04" db="EMBL/GenBank/DDBJ databases">
        <authorList>
            <consortium name="NCBI Genome Project"/>
        </authorList>
    </citation>
    <scope>NUCLEOTIDE SEQUENCE</scope>
    <source>
        <strain evidence="11">CBS 781.70</strain>
    </source>
</reference>
<comment type="similarity">
    <text evidence="1">Belongs to the APC1 family.</text>
</comment>
<evidence type="ECO:0000259" key="7">
    <source>
        <dbReference type="Pfam" id="PF12859"/>
    </source>
</evidence>
<dbReference type="Gene3D" id="1.25.10.10">
    <property type="entry name" value="Leucine-rich Repeat Variant"/>
    <property type="match status" value="2"/>
</dbReference>
<dbReference type="PANTHER" id="PTHR12827:SF3">
    <property type="entry name" value="ANAPHASE-PROMOTING COMPLEX SUBUNIT 1"/>
    <property type="match status" value="1"/>
</dbReference>
<organism evidence="9">
    <name type="scientific">Eremomyces bilateralis CBS 781.70</name>
    <dbReference type="NCBI Taxonomy" id="1392243"/>
    <lineage>
        <taxon>Eukaryota</taxon>
        <taxon>Fungi</taxon>
        <taxon>Dikarya</taxon>
        <taxon>Ascomycota</taxon>
        <taxon>Pezizomycotina</taxon>
        <taxon>Dothideomycetes</taxon>
        <taxon>Dothideomycetes incertae sedis</taxon>
        <taxon>Eremomycetales</taxon>
        <taxon>Eremomycetaceae</taxon>
        <taxon>Eremomyces</taxon>
    </lineage>
</organism>
<keyword evidence="4" id="KW-0498">Mitosis</keyword>
<proteinExistence type="inferred from homology"/>
<dbReference type="GeneID" id="54418364"/>
<reference evidence="9 11" key="1">
    <citation type="submission" date="2020-01" db="EMBL/GenBank/DDBJ databases">
        <authorList>
            <consortium name="DOE Joint Genome Institute"/>
            <person name="Haridas S."/>
            <person name="Albert R."/>
            <person name="Binder M."/>
            <person name="Bloem J."/>
            <person name="Labutti K."/>
            <person name="Salamov A."/>
            <person name="Andreopoulos B."/>
            <person name="Baker S.E."/>
            <person name="Barry K."/>
            <person name="Bills G."/>
            <person name="Bluhm B.H."/>
            <person name="Cannon C."/>
            <person name="Castanera R."/>
            <person name="Culley D.E."/>
            <person name="Daum C."/>
            <person name="Ezra D."/>
            <person name="Gonzalez J.B."/>
            <person name="Henrissat B."/>
            <person name="Kuo A."/>
            <person name="Liang C."/>
            <person name="Lipzen A."/>
            <person name="Lutzoni F."/>
            <person name="Magnuson J."/>
            <person name="Mondo S."/>
            <person name="Nolan M."/>
            <person name="Ohm R."/>
            <person name="Pangilinan J."/>
            <person name="Park H.-J."/>
            <person name="Ramirez L."/>
            <person name="Alfaro M."/>
            <person name="Sun H."/>
            <person name="Tritt A."/>
            <person name="Yoshinaga Y."/>
            <person name="Zwiers L.-H."/>
            <person name="Turgeon B.G."/>
            <person name="Goodwin S.B."/>
            <person name="Spatafora J.W."/>
            <person name="Crous P.W."/>
            <person name="Grigoriev I.V."/>
        </authorList>
    </citation>
    <scope>NUCLEOTIDE SEQUENCE</scope>
    <source>
        <strain evidence="9 11">CBS 781.70</strain>
    </source>
</reference>
<keyword evidence="3" id="KW-0677">Repeat</keyword>
<evidence type="ECO:0000256" key="3">
    <source>
        <dbReference type="ARBA" id="ARBA00022737"/>
    </source>
</evidence>
<dbReference type="FunFam" id="1.25.10.10:FF:000217">
    <property type="entry name" value="20S cyclosome subunit (APC1/BimE)"/>
    <property type="match status" value="1"/>
</dbReference>
<evidence type="ECO:0000256" key="1">
    <source>
        <dbReference type="ARBA" id="ARBA00010547"/>
    </source>
</evidence>
<gene>
    <name evidence="9 11" type="ORF">P152DRAFT_444026</name>
</gene>
<reference evidence="11" key="3">
    <citation type="submission" date="2025-04" db="UniProtKB">
        <authorList>
            <consortium name="RefSeq"/>
        </authorList>
    </citation>
    <scope>IDENTIFICATION</scope>
    <source>
        <strain evidence="11">CBS 781.70</strain>
    </source>
</reference>
<keyword evidence="2" id="KW-0132">Cell division</keyword>
<accession>A0A6G1FRL4</accession>
<dbReference type="GO" id="GO:0051301">
    <property type="term" value="P:cell division"/>
    <property type="evidence" value="ECO:0007669"/>
    <property type="project" value="UniProtKB-KW"/>
</dbReference>
<dbReference type="PANTHER" id="PTHR12827">
    <property type="entry name" value="MEIOTIC CHECKPOINT REGULATOR TSG24 FAMILY MEMBER"/>
    <property type="match status" value="1"/>
</dbReference>
<protein>
    <submittedName>
        <fullName evidence="9 11">Uncharacterized protein</fullName>
    </submittedName>
</protein>
<feature type="compositionally biased region" description="Polar residues" evidence="6">
    <location>
        <begin position="509"/>
        <end position="524"/>
    </location>
</feature>
<evidence type="ECO:0000256" key="6">
    <source>
        <dbReference type="SAM" id="MobiDB-lite"/>
    </source>
</evidence>
<dbReference type="Pfam" id="PF21282">
    <property type="entry name" value="APC1_3rd"/>
    <property type="match status" value="1"/>
</dbReference>
<dbReference type="Pfam" id="PF12859">
    <property type="entry name" value="ANAPC1"/>
    <property type="match status" value="1"/>
</dbReference>
<feature type="domain" description="Anaphase-promoting complex subunit 1 beta-sandwich" evidence="8">
    <location>
        <begin position="1781"/>
        <end position="1860"/>
    </location>
</feature>
<dbReference type="FunFam" id="1.25.10.10:FF:000400">
    <property type="entry name" value="20S cyclosome subunit (APC1/BimE), putative"/>
    <property type="match status" value="1"/>
</dbReference>
<dbReference type="GO" id="GO:0070979">
    <property type="term" value="P:protein K11-linked ubiquitination"/>
    <property type="evidence" value="ECO:0007669"/>
    <property type="project" value="TreeGrafter"/>
</dbReference>
<keyword evidence="10" id="KW-1185">Reference proteome</keyword>
<evidence type="ECO:0000256" key="4">
    <source>
        <dbReference type="ARBA" id="ARBA00022776"/>
    </source>
</evidence>
<dbReference type="GO" id="GO:0060090">
    <property type="term" value="F:molecular adaptor activity"/>
    <property type="evidence" value="ECO:0007669"/>
    <property type="project" value="TreeGrafter"/>
</dbReference>
<evidence type="ECO:0000256" key="5">
    <source>
        <dbReference type="ARBA" id="ARBA00023306"/>
    </source>
</evidence>
<feature type="compositionally biased region" description="Polar residues" evidence="6">
    <location>
        <begin position="347"/>
        <end position="361"/>
    </location>
</feature>
<dbReference type="InterPro" id="IPR048971">
    <property type="entry name" value="Apc1_3rd"/>
</dbReference>
<evidence type="ECO:0000313" key="9">
    <source>
        <dbReference type="EMBL" id="KAF1808366.1"/>
    </source>
</evidence>
<feature type="compositionally biased region" description="Polar residues" evidence="6">
    <location>
        <begin position="368"/>
        <end position="380"/>
    </location>
</feature>